<reference evidence="3" key="1">
    <citation type="submission" date="2012-11" db="EMBL/GenBank/DDBJ databases">
        <authorList>
            <person name="Lucero-Rivera Y.E."/>
            <person name="Tovar-Ramirez D."/>
        </authorList>
    </citation>
    <scope>NUCLEOTIDE SEQUENCE [LARGE SCALE GENOMIC DNA]</scope>
    <source>
        <strain evidence="3">Araruama</strain>
    </source>
</reference>
<gene>
    <name evidence="2" type="ORF">OMM_06496</name>
</gene>
<dbReference type="InterPro" id="IPR036736">
    <property type="entry name" value="ACP-like_sf"/>
</dbReference>
<dbReference type="Proteomes" id="UP000189670">
    <property type="component" value="Unassembled WGS sequence"/>
</dbReference>
<dbReference type="AlphaFoldDB" id="A0A1V1PHD6"/>
<sequence length="74" mass="8434">MEVQFLELFSEIVESENAVKMDDLLTDFEEWDSLAVLSVISMLDDEYGVIMGSKDMKKMKTVGDIFSFVMNAVK</sequence>
<name>A0A1V1PHD6_9BACT</name>
<comment type="caution">
    <text evidence="2">The sequence shown here is derived from an EMBL/GenBank/DDBJ whole genome shotgun (WGS) entry which is preliminary data.</text>
</comment>
<dbReference type="SUPFAM" id="SSF47336">
    <property type="entry name" value="ACP-like"/>
    <property type="match status" value="1"/>
</dbReference>
<evidence type="ECO:0000259" key="1">
    <source>
        <dbReference type="PROSITE" id="PS50075"/>
    </source>
</evidence>
<dbReference type="EMBL" id="ATBP01000019">
    <property type="protein sequence ID" value="ETR74153.1"/>
    <property type="molecule type" value="Genomic_DNA"/>
</dbReference>
<evidence type="ECO:0000313" key="3">
    <source>
        <dbReference type="Proteomes" id="UP000189670"/>
    </source>
</evidence>
<evidence type="ECO:0000313" key="2">
    <source>
        <dbReference type="EMBL" id="ETR74153.1"/>
    </source>
</evidence>
<feature type="domain" description="Carrier" evidence="1">
    <location>
        <begin position="1"/>
        <end position="73"/>
    </location>
</feature>
<proteinExistence type="predicted"/>
<dbReference type="Gene3D" id="1.10.1200.10">
    <property type="entry name" value="ACP-like"/>
    <property type="match status" value="1"/>
</dbReference>
<dbReference type="PROSITE" id="PS50075">
    <property type="entry name" value="CARRIER"/>
    <property type="match status" value="1"/>
</dbReference>
<protein>
    <submittedName>
        <fullName evidence="2">Acyl carrier protein</fullName>
    </submittedName>
</protein>
<organism evidence="2 3">
    <name type="scientific">Candidatus Magnetoglobus multicellularis str. Araruama</name>
    <dbReference type="NCBI Taxonomy" id="890399"/>
    <lineage>
        <taxon>Bacteria</taxon>
        <taxon>Pseudomonadati</taxon>
        <taxon>Thermodesulfobacteriota</taxon>
        <taxon>Desulfobacteria</taxon>
        <taxon>Desulfobacterales</taxon>
        <taxon>Desulfobacteraceae</taxon>
        <taxon>Candidatus Magnetoglobus</taxon>
    </lineage>
</organism>
<accession>A0A1V1PHD6</accession>
<dbReference type="InterPro" id="IPR009081">
    <property type="entry name" value="PP-bd_ACP"/>
</dbReference>